<gene>
    <name evidence="1" type="ORF">F2Q68_00001771</name>
</gene>
<evidence type="ECO:0000313" key="2">
    <source>
        <dbReference type="Proteomes" id="UP000712281"/>
    </source>
</evidence>
<proteinExistence type="predicted"/>
<name>A0A8S9J654_BRACR</name>
<organism evidence="1 2">
    <name type="scientific">Brassica cretica</name>
    <name type="common">Mustard</name>
    <dbReference type="NCBI Taxonomy" id="69181"/>
    <lineage>
        <taxon>Eukaryota</taxon>
        <taxon>Viridiplantae</taxon>
        <taxon>Streptophyta</taxon>
        <taxon>Embryophyta</taxon>
        <taxon>Tracheophyta</taxon>
        <taxon>Spermatophyta</taxon>
        <taxon>Magnoliopsida</taxon>
        <taxon>eudicotyledons</taxon>
        <taxon>Gunneridae</taxon>
        <taxon>Pentapetalae</taxon>
        <taxon>rosids</taxon>
        <taxon>malvids</taxon>
        <taxon>Brassicales</taxon>
        <taxon>Brassicaceae</taxon>
        <taxon>Brassiceae</taxon>
        <taxon>Brassica</taxon>
    </lineage>
</organism>
<dbReference type="EMBL" id="QGKW02001660">
    <property type="protein sequence ID" value="KAF2577760.1"/>
    <property type="molecule type" value="Genomic_DNA"/>
</dbReference>
<dbReference type="Proteomes" id="UP000712281">
    <property type="component" value="Unassembled WGS sequence"/>
</dbReference>
<protein>
    <submittedName>
        <fullName evidence="1">Uncharacterized protein</fullName>
    </submittedName>
</protein>
<evidence type="ECO:0000313" key="1">
    <source>
        <dbReference type="EMBL" id="KAF2577760.1"/>
    </source>
</evidence>
<dbReference type="AlphaFoldDB" id="A0A8S9J654"/>
<comment type="caution">
    <text evidence="1">The sequence shown here is derived from an EMBL/GenBank/DDBJ whole genome shotgun (WGS) entry which is preliminary data.</text>
</comment>
<accession>A0A8S9J654</accession>
<reference evidence="1" key="1">
    <citation type="submission" date="2019-12" db="EMBL/GenBank/DDBJ databases">
        <title>Genome sequencing and annotation of Brassica cretica.</title>
        <authorList>
            <person name="Studholme D.J."/>
            <person name="Sarris P.F."/>
        </authorList>
    </citation>
    <scope>NUCLEOTIDE SEQUENCE</scope>
    <source>
        <strain evidence="1">PFS-001/15</strain>
        <tissue evidence="1">Leaf</tissue>
    </source>
</reference>
<sequence>MVRDTAVNRADWWRLFYTAEKEARSGAVDASDVTMPQYWRRRPNATAKRSRKRDLERQRLAFGVWRSGTAFAPSASLGWLCLRHSMAFTAPFMAGSSFNFYRSSLMLVYVQIRFLFRCVPVECSIRHPTVISEPVKSTASLLLSHLVLFCLRQNA</sequence>